<dbReference type="EMBL" id="FN649760">
    <property type="protein sequence ID" value="CBJ28649.1"/>
    <property type="molecule type" value="Genomic_DNA"/>
</dbReference>
<evidence type="ECO:0000313" key="4">
    <source>
        <dbReference type="Proteomes" id="UP000002630"/>
    </source>
</evidence>
<dbReference type="SUPFAM" id="SSF143791">
    <property type="entry name" value="DUSP-like"/>
    <property type="match status" value="1"/>
</dbReference>
<dbReference type="Proteomes" id="UP000002630">
    <property type="component" value="Unassembled WGS sequence"/>
</dbReference>
<feature type="region of interest" description="Disordered" evidence="1">
    <location>
        <begin position="242"/>
        <end position="292"/>
    </location>
</feature>
<dbReference type="InterPro" id="IPR006615">
    <property type="entry name" value="Pept_C19_DUSP"/>
</dbReference>
<keyword evidence="4" id="KW-1185">Reference proteome</keyword>
<dbReference type="Pfam" id="PF06337">
    <property type="entry name" value="DUSP"/>
    <property type="match status" value="1"/>
</dbReference>
<sequence length="292" mass="30590">MGNCGAKTAVAKQQDMEDAFPSELTFRKKAELQDVLDADGIAREEGDPWLVVEAAWVQRWLAFVQGDDSVKKPGPIQNETLLVHDPASKAWVPKPLLRAARREHMGHYRRVNPHVWKKWAGTYRGSGPAIWVDKEPFEDTSNWQVDPAFDGVSKGRSGRGFGGSQGGEGWEKTGSAPGQPVVAHSLAIGDMEDEGVGEETTAQAAAFFDVTLDSPRVSASGGAAVSGGGGGGVIATSPAAALAGNGGAGGRPVRDPRSTSSGGGDGDKLERESTAAEMWMYGDDAATGSAQE</sequence>
<feature type="region of interest" description="Disordered" evidence="1">
    <location>
        <begin position="145"/>
        <end position="180"/>
    </location>
</feature>
<protein>
    <recommendedName>
        <fullName evidence="2">DUSP domain-containing protein</fullName>
    </recommendedName>
</protein>
<dbReference type="OrthoDB" id="66628at2759"/>
<evidence type="ECO:0000313" key="3">
    <source>
        <dbReference type="EMBL" id="CBJ28649.1"/>
    </source>
</evidence>
<feature type="compositionally biased region" description="Gly residues" evidence="1">
    <location>
        <begin position="158"/>
        <end position="168"/>
    </location>
</feature>
<proteinExistence type="predicted"/>
<gene>
    <name evidence="3" type="ORF">Esi_0117_0008</name>
</gene>
<dbReference type="Gene3D" id="3.30.2230.10">
    <property type="entry name" value="DUSP-like"/>
    <property type="match status" value="1"/>
</dbReference>
<dbReference type="InterPro" id="IPR035927">
    <property type="entry name" value="DUSP-like_sf"/>
</dbReference>
<organism evidence="3 4">
    <name type="scientific">Ectocarpus siliculosus</name>
    <name type="common">Brown alga</name>
    <name type="synonym">Conferva siliculosa</name>
    <dbReference type="NCBI Taxonomy" id="2880"/>
    <lineage>
        <taxon>Eukaryota</taxon>
        <taxon>Sar</taxon>
        <taxon>Stramenopiles</taxon>
        <taxon>Ochrophyta</taxon>
        <taxon>PX clade</taxon>
        <taxon>Phaeophyceae</taxon>
        <taxon>Ectocarpales</taxon>
        <taxon>Ectocarpaceae</taxon>
        <taxon>Ectocarpus</taxon>
    </lineage>
</organism>
<reference evidence="3 4" key="1">
    <citation type="journal article" date="2010" name="Nature">
        <title>The Ectocarpus genome and the independent evolution of multicellularity in brown algae.</title>
        <authorList>
            <person name="Cock J.M."/>
            <person name="Sterck L."/>
            <person name="Rouze P."/>
            <person name="Scornet D."/>
            <person name="Allen A.E."/>
            <person name="Amoutzias G."/>
            <person name="Anthouard V."/>
            <person name="Artiguenave F."/>
            <person name="Aury J.M."/>
            <person name="Badger J.H."/>
            <person name="Beszteri B."/>
            <person name="Billiau K."/>
            <person name="Bonnet E."/>
            <person name="Bothwell J.H."/>
            <person name="Bowler C."/>
            <person name="Boyen C."/>
            <person name="Brownlee C."/>
            <person name="Carrano C.J."/>
            <person name="Charrier B."/>
            <person name="Cho G.Y."/>
            <person name="Coelho S.M."/>
            <person name="Collen J."/>
            <person name="Corre E."/>
            <person name="Da Silva C."/>
            <person name="Delage L."/>
            <person name="Delaroque N."/>
            <person name="Dittami S.M."/>
            <person name="Doulbeau S."/>
            <person name="Elias M."/>
            <person name="Farnham G."/>
            <person name="Gachon C.M."/>
            <person name="Gschloessl B."/>
            <person name="Heesch S."/>
            <person name="Jabbari K."/>
            <person name="Jubin C."/>
            <person name="Kawai H."/>
            <person name="Kimura K."/>
            <person name="Kloareg B."/>
            <person name="Kupper F.C."/>
            <person name="Lang D."/>
            <person name="Le Bail A."/>
            <person name="Leblanc C."/>
            <person name="Lerouge P."/>
            <person name="Lohr M."/>
            <person name="Lopez P.J."/>
            <person name="Martens C."/>
            <person name="Maumus F."/>
            <person name="Michel G."/>
            <person name="Miranda-Saavedra D."/>
            <person name="Morales J."/>
            <person name="Moreau H."/>
            <person name="Motomura T."/>
            <person name="Nagasato C."/>
            <person name="Napoli C.A."/>
            <person name="Nelson D.R."/>
            <person name="Nyvall-Collen P."/>
            <person name="Peters A.F."/>
            <person name="Pommier C."/>
            <person name="Potin P."/>
            <person name="Poulain J."/>
            <person name="Quesneville H."/>
            <person name="Read B."/>
            <person name="Rensing S.A."/>
            <person name="Ritter A."/>
            <person name="Rousvoal S."/>
            <person name="Samanta M."/>
            <person name="Samson G."/>
            <person name="Schroeder D.C."/>
            <person name="Segurens B."/>
            <person name="Strittmatter M."/>
            <person name="Tonon T."/>
            <person name="Tregear J.W."/>
            <person name="Valentin K."/>
            <person name="von Dassow P."/>
            <person name="Yamagishi T."/>
            <person name="Van de Peer Y."/>
            <person name="Wincker P."/>
        </authorList>
    </citation>
    <scope>NUCLEOTIDE SEQUENCE [LARGE SCALE GENOMIC DNA]</scope>
    <source>
        <strain evidence="4">Ec32 / CCAP1310/4</strain>
    </source>
</reference>
<feature type="domain" description="DUSP" evidence="2">
    <location>
        <begin position="23"/>
        <end position="135"/>
    </location>
</feature>
<dbReference type="PROSITE" id="PS51283">
    <property type="entry name" value="DUSP"/>
    <property type="match status" value="1"/>
</dbReference>
<evidence type="ECO:0000259" key="2">
    <source>
        <dbReference type="PROSITE" id="PS51283"/>
    </source>
</evidence>
<accession>D7FI23</accession>
<dbReference type="GO" id="GO:0004843">
    <property type="term" value="F:cysteine-type deubiquitinase activity"/>
    <property type="evidence" value="ECO:0007669"/>
    <property type="project" value="InterPro"/>
</dbReference>
<evidence type="ECO:0000256" key="1">
    <source>
        <dbReference type="SAM" id="MobiDB-lite"/>
    </source>
</evidence>
<dbReference type="InParanoid" id="D7FI23"/>
<name>D7FI23_ECTSI</name>
<dbReference type="AlphaFoldDB" id="D7FI23"/>
<feature type="compositionally biased region" description="Basic and acidic residues" evidence="1">
    <location>
        <begin position="265"/>
        <end position="274"/>
    </location>
</feature>